<evidence type="ECO:0000313" key="10">
    <source>
        <dbReference type="Proteomes" id="UP000318405"/>
    </source>
</evidence>
<protein>
    <submittedName>
        <fullName evidence="9">ABC transporter permease</fullName>
    </submittedName>
</protein>
<keyword evidence="4 7" id="KW-0812">Transmembrane</keyword>
<keyword evidence="5 7" id="KW-1133">Transmembrane helix</keyword>
<dbReference type="SUPFAM" id="SSF161098">
    <property type="entry name" value="MetI-like"/>
    <property type="match status" value="1"/>
</dbReference>
<dbReference type="Proteomes" id="UP000318405">
    <property type="component" value="Unassembled WGS sequence"/>
</dbReference>
<keyword evidence="2 7" id="KW-0813">Transport</keyword>
<dbReference type="InterPro" id="IPR045621">
    <property type="entry name" value="BPD_transp_1_N"/>
</dbReference>
<dbReference type="PANTHER" id="PTHR43163:SF6">
    <property type="entry name" value="DIPEPTIDE TRANSPORT SYSTEM PERMEASE PROTEIN DPPB-RELATED"/>
    <property type="match status" value="1"/>
</dbReference>
<dbReference type="RefSeq" id="WP_143949156.1">
    <property type="nucleotide sequence ID" value="NZ_BAABMB010000001.1"/>
</dbReference>
<dbReference type="PROSITE" id="PS50928">
    <property type="entry name" value="ABC_TM1"/>
    <property type="match status" value="1"/>
</dbReference>
<comment type="similarity">
    <text evidence="7">Belongs to the binding-protein-dependent transport system permease family.</text>
</comment>
<dbReference type="PANTHER" id="PTHR43163">
    <property type="entry name" value="DIPEPTIDE TRANSPORT SYSTEM PERMEASE PROTEIN DPPB-RELATED"/>
    <property type="match status" value="1"/>
</dbReference>
<dbReference type="OrthoDB" id="9803623at2"/>
<feature type="domain" description="ABC transmembrane type-1" evidence="8">
    <location>
        <begin position="97"/>
        <end position="328"/>
    </location>
</feature>
<dbReference type="CDD" id="cd06261">
    <property type="entry name" value="TM_PBP2"/>
    <property type="match status" value="1"/>
</dbReference>
<comment type="caution">
    <text evidence="9">The sequence shown here is derived from an EMBL/GenBank/DDBJ whole genome shotgun (WGS) entry which is preliminary data.</text>
</comment>
<evidence type="ECO:0000256" key="2">
    <source>
        <dbReference type="ARBA" id="ARBA00022448"/>
    </source>
</evidence>
<dbReference type="GO" id="GO:0005886">
    <property type="term" value="C:plasma membrane"/>
    <property type="evidence" value="ECO:0007669"/>
    <property type="project" value="UniProtKB-SubCell"/>
</dbReference>
<evidence type="ECO:0000256" key="7">
    <source>
        <dbReference type="RuleBase" id="RU363032"/>
    </source>
</evidence>
<accession>A0A556AIU5</accession>
<sequence length="343" mass="37543">MSLAAILLRRILWIIPVALGVVTITFFTARVFTGDPTELYAPPEATTELIAQIRQELGLGDSLAVQFLRYLGDLLQFDLGRSFSTGNDVMTDLSNRLPATLELGILGLGLALLVGIPAGVIAAVNRERWPDFLLRWVTLTGMALPQFWIGLVLLLVFFVNLQWLPGPVGRLPLGVSPPPTVTGFMLVDTLLAGDPRKFWQALTALILPALTLAITTLAPVARVTRSAMVEALQSDYVRTAFAMGHPRRVVWFRYCLRNALLPVVTLVGGIAGFIFGGAVLLEAIFGWPGVGQYALQAIQQSDFAALQGFVIYASMLYVLVFLAVDILYIFIDPRMRTQASSRR</sequence>
<reference evidence="9 10" key="1">
    <citation type="submission" date="2019-07" db="EMBL/GenBank/DDBJ databases">
        <title>Qingshengfaniella alkalisoli gen. nov., sp. nov., isolated from saline soil.</title>
        <authorList>
            <person name="Xu L."/>
            <person name="Huang X.-X."/>
            <person name="Sun J.-Q."/>
        </authorList>
    </citation>
    <scope>NUCLEOTIDE SEQUENCE [LARGE SCALE GENOMIC DNA]</scope>
    <source>
        <strain evidence="9 10">DSM 27279</strain>
    </source>
</reference>
<evidence type="ECO:0000313" key="9">
    <source>
        <dbReference type="EMBL" id="TSH92790.1"/>
    </source>
</evidence>
<gene>
    <name evidence="9" type="ORF">FOZ76_15415</name>
</gene>
<dbReference type="Pfam" id="PF00528">
    <property type="entry name" value="BPD_transp_1"/>
    <property type="match status" value="1"/>
</dbReference>
<keyword evidence="10" id="KW-1185">Reference proteome</keyword>
<evidence type="ECO:0000256" key="5">
    <source>
        <dbReference type="ARBA" id="ARBA00022989"/>
    </source>
</evidence>
<dbReference type="EMBL" id="VLTJ01000029">
    <property type="protein sequence ID" value="TSH92790.1"/>
    <property type="molecule type" value="Genomic_DNA"/>
</dbReference>
<evidence type="ECO:0000256" key="4">
    <source>
        <dbReference type="ARBA" id="ARBA00022692"/>
    </source>
</evidence>
<dbReference type="Pfam" id="PF19300">
    <property type="entry name" value="BPD_transp_1_N"/>
    <property type="match status" value="1"/>
</dbReference>
<dbReference type="InterPro" id="IPR000515">
    <property type="entry name" value="MetI-like"/>
</dbReference>
<evidence type="ECO:0000256" key="6">
    <source>
        <dbReference type="ARBA" id="ARBA00023136"/>
    </source>
</evidence>
<organism evidence="9 10">
    <name type="scientific">Verticiella sediminum</name>
    <dbReference type="NCBI Taxonomy" id="1247510"/>
    <lineage>
        <taxon>Bacteria</taxon>
        <taxon>Pseudomonadati</taxon>
        <taxon>Pseudomonadota</taxon>
        <taxon>Betaproteobacteria</taxon>
        <taxon>Burkholderiales</taxon>
        <taxon>Alcaligenaceae</taxon>
        <taxon>Verticiella</taxon>
    </lineage>
</organism>
<feature type="transmembrane region" description="Helical" evidence="7">
    <location>
        <begin position="198"/>
        <end position="218"/>
    </location>
</feature>
<dbReference type="InterPro" id="IPR035906">
    <property type="entry name" value="MetI-like_sf"/>
</dbReference>
<evidence type="ECO:0000256" key="3">
    <source>
        <dbReference type="ARBA" id="ARBA00022475"/>
    </source>
</evidence>
<feature type="transmembrane region" description="Helical" evidence="7">
    <location>
        <begin position="103"/>
        <end position="124"/>
    </location>
</feature>
<feature type="transmembrane region" description="Helical" evidence="7">
    <location>
        <begin position="305"/>
        <end position="331"/>
    </location>
</feature>
<keyword evidence="3" id="KW-1003">Cell membrane</keyword>
<evidence type="ECO:0000259" key="8">
    <source>
        <dbReference type="PROSITE" id="PS50928"/>
    </source>
</evidence>
<name>A0A556AIU5_9BURK</name>
<keyword evidence="6 7" id="KW-0472">Membrane</keyword>
<feature type="transmembrane region" description="Helical" evidence="7">
    <location>
        <begin position="12"/>
        <end position="32"/>
    </location>
</feature>
<comment type="subcellular location">
    <subcellularLocation>
        <location evidence="1 7">Cell membrane</location>
        <topology evidence="1 7">Multi-pass membrane protein</topology>
    </subcellularLocation>
</comment>
<feature type="transmembrane region" description="Helical" evidence="7">
    <location>
        <begin position="136"/>
        <end position="159"/>
    </location>
</feature>
<dbReference type="GO" id="GO:0071916">
    <property type="term" value="F:dipeptide transmembrane transporter activity"/>
    <property type="evidence" value="ECO:0007669"/>
    <property type="project" value="TreeGrafter"/>
</dbReference>
<dbReference type="Gene3D" id="1.10.3720.10">
    <property type="entry name" value="MetI-like"/>
    <property type="match status" value="1"/>
</dbReference>
<dbReference type="AlphaFoldDB" id="A0A556AIU5"/>
<proteinExistence type="inferred from homology"/>
<evidence type="ECO:0000256" key="1">
    <source>
        <dbReference type="ARBA" id="ARBA00004651"/>
    </source>
</evidence>
<feature type="transmembrane region" description="Helical" evidence="7">
    <location>
        <begin position="259"/>
        <end position="285"/>
    </location>
</feature>